<evidence type="ECO:0000256" key="5">
    <source>
        <dbReference type="ARBA" id="ARBA00022723"/>
    </source>
</evidence>
<comment type="pathway">
    <text evidence="3 11">Protein modification; protein ubiquitination.</text>
</comment>
<dbReference type="AlphaFoldDB" id="A0A9Q0GB77"/>
<dbReference type="InterPro" id="IPR017907">
    <property type="entry name" value="Znf_RING_CS"/>
</dbReference>
<evidence type="ECO:0000256" key="2">
    <source>
        <dbReference type="ARBA" id="ARBA00004308"/>
    </source>
</evidence>
<proteinExistence type="predicted"/>
<reference evidence="14" key="1">
    <citation type="submission" date="2022-02" db="EMBL/GenBank/DDBJ databases">
        <authorList>
            <person name="Henning P.M."/>
            <person name="McCubbin A.G."/>
            <person name="Shore J.S."/>
        </authorList>
    </citation>
    <scope>NUCLEOTIDE SEQUENCE</scope>
    <source>
        <strain evidence="14">F60SS</strain>
        <tissue evidence="14">Leaves</tissue>
    </source>
</reference>
<dbReference type="EMBL" id="JAKUCV010001658">
    <property type="protein sequence ID" value="KAJ4845484.1"/>
    <property type="molecule type" value="Genomic_DNA"/>
</dbReference>
<accession>A0A9Q0GB77</accession>
<evidence type="ECO:0000256" key="4">
    <source>
        <dbReference type="ARBA" id="ARBA00022679"/>
    </source>
</evidence>
<dbReference type="EC" id="2.3.2.27" evidence="11"/>
<evidence type="ECO:0000256" key="10">
    <source>
        <dbReference type="PROSITE-ProRule" id="PRU00175"/>
    </source>
</evidence>
<dbReference type="SUPFAM" id="SSF57850">
    <property type="entry name" value="RING/U-box"/>
    <property type="match status" value="1"/>
</dbReference>
<feature type="region of interest" description="Disordered" evidence="12">
    <location>
        <begin position="108"/>
        <end position="127"/>
    </location>
</feature>
<evidence type="ECO:0000256" key="6">
    <source>
        <dbReference type="ARBA" id="ARBA00022771"/>
    </source>
</evidence>
<evidence type="ECO:0000256" key="7">
    <source>
        <dbReference type="ARBA" id="ARBA00022786"/>
    </source>
</evidence>
<comment type="domain">
    <text evidence="11">The RING-type zinc finger domain is responsible for E3 ligase activity.</text>
</comment>
<evidence type="ECO:0000256" key="12">
    <source>
        <dbReference type="SAM" id="MobiDB-lite"/>
    </source>
</evidence>
<comment type="subcellular location">
    <subcellularLocation>
        <location evidence="2">Endomembrane system</location>
    </subcellularLocation>
    <subcellularLocation>
        <location evidence="11">Endoplasmic reticulum membrane</location>
        <topology evidence="11">Single-pass type IV membrane protein</topology>
    </subcellularLocation>
</comment>
<evidence type="ECO:0000313" key="15">
    <source>
        <dbReference type="Proteomes" id="UP001141552"/>
    </source>
</evidence>
<comment type="caution">
    <text evidence="14">The sequence shown here is derived from an EMBL/GenBank/DDBJ whole genome shotgun (WGS) entry which is preliminary data.</text>
</comment>
<keyword evidence="9 11" id="KW-0472">Membrane</keyword>
<dbReference type="PROSITE" id="PS50089">
    <property type="entry name" value="ZF_RING_2"/>
    <property type="match status" value="1"/>
</dbReference>
<dbReference type="Pfam" id="PF00097">
    <property type="entry name" value="zf-C3HC4"/>
    <property type="match status" value="1"/>
</dbReference>
<keyword evidence="4 11" id="KW-0808">Transferase</keyword>
<keyword evidence="15" id="KW-1185">Reference proteome</keyword>
<dbReference type="SMART" id="SM00184">
    <property type="entry name" value="RING"/>
    <property type="match status" value="1"/>
</dbReference>
<keyword evidence="5 11" id="KW-0479">Metal-binding</keyword>
<dbReference type="GO" id="GO:0008270">
    <property type="term" value="F:zinc ion binding"/>
    <property type="evidence" value="ECO:0007669"/>
    <property type="project" value="UniProtKB-KW"/>
</dbReference>
<evidence type="ECO:0000256" key="9">
    <source>
        <dbReference type="ARBA" id="ARBA00023136"/>
    </source>
</evidence>
<protein>
    <recommendedName>
        <fullName evidence="11">E3 ubiquitin-protein ligase RMA</fullName>
        <ecNumber evidence="11">2.3.2.27</ecNumber>
    </recommendedName>
    <alternativeName>
        <fullName evidence="11">Protein RING membrane-anchor</fullName>
    </alternativeName>
    <alternativeName>
        <fullName evidence="11">RING-type E3 ubiquitin transferase RMA</fullName>
    </alternativeName>
</protein>
<evidence type="ECO:0000256" key="11">
    <source>
        <dbReference type="RuleBase" id="RU369090"/>
    </source>
</evidence>
<comment type="catalytic activity">
    <reaction evidence="1 11">
        <text>S-ubiquitinyl-[E2 ubiquitin-conjugating enzyme]-L-cysteine + [acceptor protein]-L-lysine = [E2 ubiquitin-conjugating enzyme]-L-cysteine + N(6)-ubiquitinyl-[acceptor protein]-L-lysine.</text>
        <dbReference type="EC" id="2.3.2.27"/>
    </reaction>
</comment>
<keyword evidence="7 11" id="KW-0833">Ubl conjugation pathway</keyword>
<dbReference type="CDD" id="cd16745">
    <property type="entry name" value="RING-HC_AtRMA-like"/>
    <property type="match status" value="1"/>
</dbReference>
<dbReference type="GO" id="GO:0061630">
    <property type="term" value="F:ubiquitin protein ligase activity"/>
    <property type="evidence" value="ECO:0007669"/>
    <property type="project" value="UniProtKB-UniRule"/>
</dbReference>
<evidence type="ECO:0000256" key="8">
    <source>
        <dbReference type="ARBA" id="ARBA00022833"/>
    </source>
</evidence>
<dbReference type="Gene3D" id="3.30.40.10">
    <property type="entry name" value="Zinc/RING finger domain, C3HC4 (zinc finger)"/>
    <property type="match status" value="1"/>
</dbReference>
<keyword evidence="8 11" id="KW-0862">Zinc</keyword>
<name>A0A9Q0GB77_9ROSI</name>
<sequence>MDLEQLLFENEANFEAVEDGALKPNHKSVRTSTAVLGDDGRSFECNICLDSAYDPVVTLCGHLYCWPCMYRWITVRSSSPGAEQQSPSCPVCKTNISVNSLVPLYGRGTSSSESETGKAAMDGAVPRRPTPSSLITAISNASHQSQQIHQNFFGSQSQPLHHQQSFYDPHGGYATIATANLGVTAMASFFNPMIVMFGELVPARIFGISDMSLFTFPFPNTSPLMRSISPRTRRHEMKLEKSLNRLTIFLLFCIILCLLLF</sequence>
<keyword evidence="11" id="KW-0812">Transmembrane</keyword>
<keyword evidence="6 10" id="KW-0863">Zinc-finger</keyword>
<dbReference type="InterPro" id="IPR013083">
    <property type="entry name" value="Znf_RING/FYVE/PHD"/>
</dbReference>
<comment type="function">
    <text evidence="11">E3 ubiquitin-protein ligase.</text>
</comment>
<gene>
    <name evidence="14" type="ORF">Tsubulata_015632</name>
</gene>
<feature type="domain" description="RING-type" evidence="13">
    <location>
        <begin position="45"/>
        <end position="93"/>
    </location>
</feature>
<reference evidence="14" key="2">
    <citation type="journal article" date="2023" name="Plants (Basel)">
        <title>Annotation of the Turnera subulata (Passifloraceae) Draft Genome Reveals the S-Locus Evolved after the Divergence of Turneroideae from Passifloroideae in a Stepwise Manner.</title>
        <authorList>
            <person name="Henning P.M."/>
            <person name="Roalson E.H."/>
            <person name="Mir W."/>
            <person name="McCubbin A.G."/>
            <person name="Shore J.S."/>
        </authorList>
    </citation>
    <scope>NUCLEOTIDE SEQUENCE</scope>
    <source>
        <strain evidence="14">F60SS</strain>
    </source>
</reference>
<dbReference type="PANTHER" id="PTHR12313">
    <property type="entry name" value="E3 UBIQUITIN-PROTEIN LIGASE RNF5-RELATED"/>
    <property type="match status" value="1"/>
</dbReference>
<dbReference type="InterPro" id="IPR045103">
    <property type="entry name" value="RNF5/RNF185-like"/>
</dbReference>
<dbReference type="Proteomes" id="UP001141552">
    <property type="component" value="Unassembled WGS sequence"/>
</dbReference>
<evidence type="ECO:0000256" key="1">
    <source>
        <dbReference type="ARBA" id="ARBA00000900"/>
    </source>
</evidence>
<dbReference type="GO" id="GO:0006511">
    <property type="term" value="P:ubiquitin-dependent protein catabolic process"/>
    <property type="evidence" value="ECO:0007669"/>
    <property type="project" value="UniProtKB-UniRule"/>
</dbReference>
<keyword evidence="11" id="KW-1133">Transmembrane helix</keyword>
<dbReference type="PROSITE" id="PS00518">
    <property type="entry name" value="ZF_RING_1"/>
    <property type="match status" value="1"/>
</dbReference>
<feature type="transmembrane region" description="Helical" evidence="11">
    <location>
        <begin position="243"/>
        <end position="260"/>
    </location>
</feature>
<evidence type="ECO:0000313" key="14">
    <source>
        <dbReference type="EMBL" id="KAJ4845484.1"/>
    </source>
</evidence>
<evidence type="ECO:0000259" key="13">
    <source>
        <dbReference type="PROSITE" id="PS50089"/>
    </source>
</evidence>
<dbReference type="OrthoDB" id="6270329at2759"/>
<dbReference type="GO" id="GO:0005789">
    <property type="term" value="C:endoplasmic reticulum membrane"/>
    <property type="evidence" value="ECO:0007669"/>
    <property type="project" value="UniProtKB-SubCell"/>
</dbReference>
<dbReference type="InterPro" id="IPR018957">
    <property type="entry name" value="Znf_C3HC4_RING-type"/>
</dbReference>
<evidence type="ECO:0000256" key="3">
    <source>
        <dbReference type="ARBA" id="ARBA00004906"/>
    </source>
</evidence>
<dbReference type="InterPro" id="IPR001841">
    <property type="entry name" value="Znf_RING"/>
</dbReference>
<keyword evidence="11" id="KW-0256">Endoplasmic reticulum</keyword>
<organism evidence="14 15">
    <name type="scientific">Turnera subulata</name>
    <dbReference type="NCBI Taxonomy" id="218843"/>
    <lineage>
        <taxon>Eukaryota</taxon>
        <taxon>Viridiplantae</taxon>
        <taxon>Streptophyta</taxon>
        <taxon>Embryophyta</taxon>
        <taxon>Tracheophyta</taxon>
        <taxon>Spermatophyta</taxon>
        <taxon>Magnoliopsida</taxon>
        <taxon>eudicotyledons</taxon>
        <taxon>Gunneridae</taxon>
        <taxon>Pentapetalae</taxon>
        <taxon>rosids</taxon>
        <taxon>fabids</taxon>
        <taxon>Malpighiales</taxon>
        <taxon>Passifloraceae</taxon>
        <taxon>Turnera</taxon>
    </lineage>
</organism>